<comment type="subcellular location">
    <subcellularLocation>
        <location evidence="1">Membrane</location>
    </subcellularLocation>
</comment>
<sequence length="133" mass="14794">MTPEIYWLTLNVILTAFMVTPYAVYRAGKLGGVWQVFKTPLPGDSPFDDEWAHRAYRAHMNAFEGIALFAPLAIAVHVTGLGNAVTAASAAIYFWSRLVYAPLYYFDVPVLKTTSWFVGLISTLVLASQLLNY</sequence>
<dbReference type="EMBL" id="UOFG01000253">
    <property type="protein sequence ID" value="VAW65575.1"/>
    <property type="molecule type" value="Genomic_DNA"/>
</dbReference>
<feature type="transmembrane region" description="Helical" evidence="5">
    <location>
        <begin position="115"/>
        <end position="132"/>
    </location>
</feature>
<feature type="transmembrane region" description="Helical" evidence="5">
    <location>
        <begin position="66"/>
        <end position="95"/>
    </location>
</feature>
<evidence type="ECO:0000256" key="5">
    <source>
        <dbReference type="SAM" id="Phobius"/>
    </source>
</evidence>
<proteinExistence type="predicted"/>
<evidence type="ECO:0000256" key="2">
    <source>
        <dbReference type="ARBA" id="ARBA00022692"/>
    </source>
</evidence>
<keyword evidence="3 5" id="KW-1133">Transmembrane helix</keyword>
<evidence type="ECO:0000256" key="3">
    <source>
        <dbReference type="ARBA" id="ARBA00022989"/>
    </source>
</evidence>
<reference evidence="6" key="1">
    <citation type="submission" date="2018-06" db="EMBL/GenBank/DDBJ databases">
        <authorList>
            <person name="Zhirakovskaya E."/>
        </authorList>
    </citation>
    <scope>NUCLEOTIDE SEQUENCE</scope>
</reference>
<dbReference type="AlphaFoldDB" id="A0A3B0XB79"/>
<dbReference type="PANTHER" id="PTHR35371">
    <property type="entry name" value="INNER MEMBRANE PROTEIN"/>
    <property type="match status" value="1"/>
</dbReference>
<evidence type="ECO:0000256" key="1">
    <source>
        <dbReference type="ARBA" id="ARBA00004370"/>
    </source>
</evidence>
<gene>
    <name evidence="6" type="ORF">MNBD_GAMMA11-2857</name>
</gene>
<dbReference type="InterPro" id="IPR023352">
    <property type="entry name" value="MAPEG-like_dom_sf"/>
</dbReference>
<organism evidence="6">
    <name type="scientific">hydrothermal vent metagenome</name>
    <dbReference type="NCBI Taxonomy" id="652676"/>
    <lineage>
        <taxon>unclassified sequences</taxon>
        <taxon>metagenomes</taxon>
        <taxon>ecological metagenomes</taxon>
    </lineage>
</organism>
<dbReference type="GO" id="GO:0016020">
    <property type="term" value="C:membrane"/>
    <property type="evidence" value="ECO:0007669"/>
    <property type="project" value="UniProtKB-SubCell"/>
</dbReference>
<dbReference type="SUPFAM" id="SSF161084">
    <property type="entry name" value="MAPEG domain-like"/>
    <property type="match status" value="1"/>
</dbReference>
<accession>A0A3B0XB79</accession>
<keyword evidence="2 5" id="KW-0812">Transmembrane</keyword>
<dbReference type="InterPro" id="IPR001129">
    <property type="entry name" value="Membr-assoc_MAPEG"/>
</dbReference>
<dbReference type="PANTHER" id="PTHR35371:SF1">
    <property type="entry name" value="BLR7753 PROTEIN"/>
    <property type="match status" value="1"/>
</dbReference>
<evidence type="ECO:0008006" key="7">
    <source>
        <dbReference type="Google" id="ProtNLM"/>
    </source>
</evidence>
<feature type="transmembrane region" description="Helical" evidence="5">
    <location>
        <begin position="6"/>
        <end position="25"/>
    </location>
</feature>
<dbReference type="Pfam" id="PF01124">
    <property type="entry name" value="MAPEG"/>
    <property type="match status" value="1"/>
</dbReference>
<keyword evidence="4 5" id="KW-0472">Membrane</keyword>
<dbReference type="Gene3D" id="1.20.120.550">
    <property type="entry name" value="Membrane associated eicosanoid/glutathione metabolism-like domain"/>
    <property type="match status" value="1"/>
</dbReference>
<name>A0A3B0XB79_9ZZZZ</name>
<protein>
    <recommendedName>
        <fullName evidence="7">MAPEG family protein</fullName>
    </recommendedName>
</protein>
<evidence type="ECO:0000313" key="6">
    <source>
        <dbReference type="EMBL" id="VAW65575.1"/>
    </source>
</evidence>
<evidence type="ECO:0000256" key="4">
    <source>
        <dbReference type="ARBA" id="ARBA00023136"/>
    </source>
</evidence>